<protein>
    <submittedName>
        <fullName evidence="1">Uncharacterized protein</fullName>
    </submittedName>
</protein>
<gene>
    <name evidence="1" type="ORF">SAMN05444483_12217</name>
</gene>
<name>A0A1M5LUD8_SALEC</name>
<dbReference type="AlphaFoldDB" id="A0A1M5LUD8"/>
<proteinExistence type="predicted"/>
<dbReference type="EMBL" id="FQVT01000022">
    <property type="protein sequence ID" value="SHG68668.1"/>
    <property type="molecule type" value="Genomic_DNA"/>
</dbReference>
<organism evidence="1 2">
    <name type="scientific">Salegentibacter echinorum</name>
    <dbReference type="NCBI Taxonomy" id="1073325"/>
    <lineage>
        <taxon>Bacteria</taxon>
        <taxon>Pseudomonadati</taxon>
        <taxon>Bacteroidota</taxon>
        <taxon>Flavobacteriia</taxon>
        <taxon>Flavobacteriales</taxon>
        <taxon>Flavobacteriaceae</taxon>
        <taxon>Salegentibacter</taxon>
    </lineage>
</organism>
<dbReference type="Proteomes" id="UP000183945">
    <property type="component" value="Unassembled WGS sequence"/>
</dbReference>
<keyword evidence="2" id="KW-1185">Reference proteome</keyword>
<evidence type="ECO:0000313" key="2">
    <source>
        <dbReference type="Proteomes" id="UP000183945"/>
    </source>
</evidence>
<dbReference type="RefSeq" id="WP_072881763.1">
    <property type="nucleotide sequence ID" value="NZ_FQVT01000022.1"/>
</dbReference>
<sequence>MKKLIDKYVAGENNRYVIKAAYILRDTVKVLGTNSGVPPISFAFFYDDLDKPKTGGTGHTINVCERNDVPFLTQQEWMNWLE</sequence>
<evidence type="ECO:0000313" key="1">
    <source>
        <dbReference type="EMBL" id="SHG68668.1"/>
    </source>
</evidence>
<dbReference type="OrthoDB" id="1347307at2"/>
<reference evidence="2" key="1">
    <citation type="submission" date="2016-11" db="EMBL/GenBank/DDBJ databases">
        <authorList>
            <person name="Varghese N."/>
            <person name="Submissions S."/>
        </authorList>
    </citation>
    <scope>NUCLEOTIDE SEQUENCE [LARGE SCALE GENOMIC DNA]</scope>
    <source>
        <strain evidence="2">DSM 24579</strain>
    </source>
</reference>
<accession>A0A1M5LUD8</accession>